<comment type="PTM">
    <text evidence="11">Contains at least one intrachain disulfide bond essential for its enzymatic activity.</text>
</comment>
<feature type="non-terminal residue" evidence="13">
    <location>
        <position position="1"/>
    </location>
</feature>
<feature type="domain" description="GH16" evidence="12">
    <location>
        <begin position="1"/>
        <end position="217"/>
    </location>
</feature>
<dbReference type="CDD" id="cd02176">
    <property type="entry name" value="GH16_XET"/>
    <property type="match status" value="1"/>
</dbReference>
<keyword evidence="5 11" id="KW-0732">Signal</keyword>
<dbReference type="Proteomes" id="UP000824890">
    <property type="component" value="Unassembled WGS sequence"/>
</dbReference>
<keyword evidence="2 11" id="KW-0052">Apoplast</keyword>
<evidence type="ECO:0000256" key="5">
    <source>
        <dbReference type="ARBA" id="ARBA00022729"/>
    </source>
</evidence>
<comment type="similarity">
    <text evidence="11">Belongs to the glycosyl hydrolase 16 family.</text>
</comment>
<dbReference type="PANTHER" id="PTHR31062">
    <property type="entry name" value="XYLOGLUCAN ENDOTRANSGLUCOSYLASE/HYDROLASE PROTEIN 8-RELATED"/>
    <property type="match status" value="1"/>
</dbReference>
<evidence type="ECO:0000256" key="9">
    <source>
        <dbReference type="ARBA" id="ARBA00023295"/>
    </source>
</evidence>
<proteinExistence type="inferred from homology"/>
<evidence type="ECO:0000256" key="6">
    <source>
        <dbReference type="ARBA" id="ARBA00022801"/>
    </source>
</evidence>
<accession>A0ABQ8E7A2</accession>
<sequence>FPKQVMGCSPILISLFILSCSALILAGDFRKDIDIVRGSDKAKILENGQAITLSLDKASGSGFESKAQFLFGKVSMELKLVPGNSAGTVTSYYLASKGTMWDEIDFEFLGNLSGDPYTVHTNVITQGKGDREQQFRLWFDPTVDFHTYSILWNPKTIVFYVDGTPIREFKKMNTKNVAYPEKQAMRVHSSLWNGDDWATRGGLVKTDWSKAPFTAYYRNFEVQDCDWSAPGSNVSCGGGGPNSWLNEGIDENSRKRLKWVQSNFIIYNYCNDAKRFRLGLPTECVVMN</sequence>
<evidence type="ECO:0000256" key="10">
    <source>
        <dbReference type="ARBA" id="ARBA00023316"/>
    </source>
</evidence>
<dbReference type="InterPro" id="IPR010713">
    <property type="entry name" value="XET_C"/>
</dbReference>
<keyword evidence="1 11" id="KW-0134">Cell wall</keyword>
<dbReference type="EC" id="2.4.1.207" evidence="11"/>
<dbReference type="InterPro" id="IPR016455">
    <property type="entry name" value="XTH"/>
</dbReference>
<evidence type="ECO:0000259" key="12">
    <source>
        <dbReference type="PROSITE" id="PS51762"/>
    </source>
</evidence>
<keyword evidence="14" id="KW-1185">Reference proteome</keyword>
<evidence type="ECO:0000256" key="3">
    <source>
        <dbReference type="ARBA" id="ARBA00022525"/>
    </source>
</evidence>
<dbReference type="InterPro" id="IPR044791">
    <property type="entry name" value="Beta-glucanase/XTH"/>
</dbReference>
<comment type="subcellular location">
    <subcellularLocation>
        <location evidence="11">Secreted</location>
        <location evidence="11">Cell wall</location>
    </subcellularLocation>
    <subcellularLocation>
        <location evidence="11">Secreted</location>
        <location evidence="11">Extracellular space</location>
        <location evidence="11">Apoplast</location>
    </subcellularLocation>
</comment>
<keyword evidence="4 11" id="KW-0808">Transferase</keyword>
<dbReference type="InterPro" id="IPR008263">
    <property type="entry name" value="GH16_AS"/>
</dbReference>
<evidence type="ECO:0000256" key="1">
    <source>
        <dbReference type="ARBA" id="ARBA00022512"/>
    </source>
</evidence>
<dbReference type="Pfam" id="PF06955">
    <property type="entry name" value="XET_C"/>
    <property type="match status" value="1"/>
</dbReference>
<dbReference type="PIRSF" id="PIRSF005604">
    <property type="entry name" value="XET"/>
    <property type="match status" value="1"/>
</dbReference>
<keyword evidence="3 11" id="KW-0964">Secreted</keyword>
<keyword evidence="9 11" id="KW-0326">Glycosidase</keyword>
<feature type="signal peptide" evidence="11">
    <location>
        <begin position="1"/>
        <end position="26"/>
    </location>
</feature>
<keyword evidence="10 11" id="KW-0961">Cell wall biogenesis/degradation</keyword>
<dbReference type="Gene3D" id="2.60.120.200">
    <property type="match status" value="1"/>
</dbReference>
<evidence type="ECO:0000313" key="13">
    <source>
        <dbReference type="EMBL" id="KAH0937513.1"/>
    </source>
</evidence>
<keyword evidence="6 11" id="KW-0378">Hydrolase</keyword>
<feature type="chain" id="PRO_5044964421" description="Xyloglucan endotransglucosylase/hydrolase" evidence="11">
    <location>
        <begin position="27"/>
        <end position="288"/>
    </location>
</feature>
<reference evidence="13 14" key="1">
    <citation type="submission" date="2021-05" db="EMBL/GenBank/DDBJ databases">
        <title>Genome Assembly of Synthetic Allotetraploid Brassica napus Reveals Homoeologous Exchanges between Subgenomes.</title>
        <authorList>
            <person name="Davis J.T."/>
        </authorList>
    </citation>
    <scope>NUCLEOTIDE SEQUENCE [LARGE SCALE GENOMIC DNA]</scope>
    <source>
        <strain evidence="14">cv. Da-Ae</strain>
        <tissue evidence="13">Seedling</tissue>
    </source>
</reference>
<keyword evidence="7" id="KW-1015">Disulfide bond</keyword>
<evidence type="ECO:0000256" key="4">
    <source>
        <dbReference type="ARBA" id="ARBA00022679"/>
    </source>
</evidence>
<comment type="function">
    <text evidence="11">Catalyzes xyloglucan endohydrolysis (XEH) and/or endotransglycosylation (XET). Cleaves and religates xyloglucan polymers, an essential constituent of the primary cell wall, and thereby participates in cell wall construction of growing tissues.</text>
</comment>
<comment type="caution">
    <text evidence="13">The sequence shown here is derived from an EMBL/GenBank/DDBJ whole genome shotgun (WGS) entry which is preliminary data.</text>
</comment>
<evidence type="ECO:0000256" key="2">
    <source>
        <dbReference type="ARBA" id="ARBA00022523"/>
    </source>
</evidence>
<dbReference type="InterPro" id="IPR000757">
    <property type="entry name" value="Beta-glucanase-like"/>
</dbReference>
<name>A0ABQ8E7A2_BRANA</name>
<dbReference type="PROSITE" id="PS01034">
    <property type="entry name" value="GH16_1"/>
    <property type="match status" value="1"/>
</dbReference>
<evidence type="ECO:0000256" key="7">
    <source>
        <dbReference type="ARBA" id="ARBA00023157"/>
    </source>
</evidence>
<dbReference type="EMBL" id="JAGKQM010000002">
    <property type="protein sequence ID" value="KAH0937513.1"/>
    <property type="molecule type" value="Genomic_DNA"/>
</dbReference>
<dbReference type="Pfam" id="PF00722">
    <property type="entry name" value="Glyco_hydro_16"/>
    <property type="match status" value="1"/>
</dbReference>
<keyword evidence="8" id="KW-0325">Glycoprotein</keyword>
<dbReference type="SUPFAM" id="SSF49899">
    <property type="entry name" value="Concanavalin A-like lectins/glucanases"/>
    <property type="match status" value="1"/>
</dbReference>
<dbReference type="PROSITE" id="PS51762">
    <property type="entry name" value="GH16_2"/>
    <property type="match status" value="1"/>
</dbReference>
<dbReference type="InterPro" id="IPR013320">
    <property type="entry name" value="ConA-like_dom_sf"/>
</dbReference>
<organism evidence="13 14">
    <name type="scientific">Brassica napus</name>
    <name type="common">Rape</name>
    <dbReference type="NCBI Taxonomy" id="3708"/>
    <lineage>
        <taxon>Eukaryota</taxon>
        <taxon>Viridiplantae</taxon>
        <taxon>Streptophyta</taxon>
        <taxon>Embryophyta</taxon>
        <taxon>Tracheophyta</taxon>
        <taxon>Spermatophyta</taxon>
        <taxon>Magnoliopsida</taxon>
        <taxon>eudicotyledons</taxon>
        <taxon>Gunneridae</taxon>
        <taxon>Pentapetalae</taxon>
        <taxon>rosids</taxon>
        <taxon>malvids</taxon>
        <taxon>Brassicales</taxon>
        <taxon>Brassicaceae</taxon>
        <taxon>Brassiceae</taxon>
        <taxon>Brassica</taxon>
    </lineage>
</organism>
<protein>
    <recommendedName>
        <fullName evidence="11">Xyloglucan endotransglucosylase/hydrolase</fullName>
        <ecNumber evidence="11">2.4.1.207</ecNumber>
    </recommendedName>
</protein>
<evidence type="ECO:0000256" key="8">
    <source>
        <dbReference type="ARBA" id="ARBA00023180"/>
    </source>
</evidence>
<evidence type="ECO:0000313" key="14">
    <source>
        <dbReference type="Proteomes" id="UP000824890"/>
    </source>
</evidence>
<evidence type="ECO:0000256" key="11">
    <source>
        <dbReference type="RuleBase" id="RU361120"/>
    </source>
</evidence>
<gene>
    <name evidence="13" type="ORF">HID58_004974</name>
</gene>